<keyword evidence="6" id="KW-1185">Reference proteome</keyword>
<dbReference type="Gene3D" id="1.10.357.10">
    <property type="entry name" value="Tetracycline Repressor, domain 2"/>
    <property type="match status" value="1"/>
</dbReference>
<protein>
    <submittedName>
        <fullName evidence="5">TetR/AcrR family transcriptional regulator</fullName>
    </submittedName>
</protein>
<evidence type="ECO:0000313" key="5">
    <source>
        <dbReference type="EMBL" id="QQZ09731.1"/>
    </source>
</evidence>
<keyword evidence="2 3" id="KW-0238">DNA-binding</keyword>
<evidence type="ECO:0000256" key="3">
    <source>
        <dbReference type="PROSITE-ProRule" id="PRU00335"/>
    </source>
</evidence>
<dbReference type="PANTHER" id="PTHR43479">
    <property type="entry name" value="ACREF/ENVCD OPERON REPRESSOR-RELATED"/>
    <property type="match status" value="1"/>
</dbReference>
<feature type="domain" description="HTH tetR-type" evidence="4">
    <location>
        <begin position="9"/>
        <end position="69"/>
    </location>
</feature>
<keyword evidence="1" id="KW-0678">Repressor</keyword>
<organism evidence="5 6">
    <name type="scientific">Heyndrickxia vini</name>
    <dbReference type="NCBI Taxonomy" id="1476025"/>
    <lineage>
        <taxon>Bacteria</taxon>
        <taxon>Bacillati</taxon>
        <taxon>Bacillota</taxon>
        <taxon>Bacilli</taxon>
        <taxon>Bacillales</taxon>
        <taxon>Bacillaceae</taxon>
        <taxon>Heyndrickxia</taxon>
    </lineage>
</organism>
<dbReference type="InterPro" id="IPR050624">
    <property type="entry name" value="HTH-type_Tx_Regulator"/>
</dbReference>
<sequence length="199" mass="23068">MDGYKRRTEKKKEYIQQAALELFMIYGIEKVSIAEIAKKANVSPVTIYNYFGSKEELFKEVLSDYMDKELETYKQLLQVDIPFPKKLEKMIFDKKETAKTLSLDFLKGISDPSLKNIIDDFANNKAIPLIMELIEQGRTEGYVNANMSTDAILIYIQTFSELTHRTELFSNYNMDILLDLGNLFFYGLLGQPVNEERVQ</sequence>
<gene>
    <name evidence="5" type="ORF">I5776_01750</name>
</gene>
<dbReference type="PRINTS" id="PR00455">
    <property type="entry name" value="HTHTETR"/>
</dbReference>
<dbReference type="RefSeq" id="WP_202778698.1">
    <property type="nucleotide sequence ID" value="NZ_CP065425.1"/>
</dbReference>
<proteinExistence type="predicted"/>
<dbReference type="SUPFAM" id="SSF46689">
    <property type="entry name" value="Homeodomain-like"/>
    <property type="match status" value="1"/>
</dbReference>
<accession>A0ABX7E3A6</accession>
<dbReference type="PANTHER" id="PTHR43479:SF21">
    <property type="entry name" value="TRANSCRIPTIONAL REGULATOR, TETR FAMILY"/>
    <property type="match status" value="1"/>
</dbReference>
<evidence type="ECO:0000313" key="6">
    <source>
        <dbReference type="Proteomes" id="UP000595691"/>
    </source>
</evidence>
<dbReference type="Gene3D" id="1.10.10.60">
    <property type="entry name" value="Homeodomain-like"/>
    <property type="match status" value="1"/>
</dbReference>
<evidence type="ECO:0000256" key="2">
    <source>
        <dbReference type="ARBA" id="ARBA00023125"/>
    </source>
</evidence>
<dbReference type="EMBL" id="CP065425">
    <property type="protein sequence ID" value="QQZ09731.1"/>
    <property type="molecule type" value="Genomic_DNA"/>
</dbReference>
<reference evidence="5 6" key="1">
    <citation type="submission" date="2020-11" db="EMBL/GenBank/DDBJ databases">
        <title>Taxonomic evaluation of the Bacillus sporothermodurans group of bacteria based on whole genome sequences.</title>
        <authorList>
            <person name="Fiedler G."/>
            <person name="Herbstmann A.-D."/>
            <person name="Doll E."/>
            <person name="Wenning M."/>
            <person name="Brinks E."/>
            <person name="Kabisch J."/>
            <person name="Breitenwieser F."/>
            <person name="Lappann M."/>
            <person name="Boehnlein C."/>
            <person name="Franz C."/>
        </authorList>
    </citation>
    <scope>NUCLEOTIDE SEQUENCE [LARGE SCALE GENOMIC DNA]</scope>
    <source>
        <strain evidence="5 6">JCM 19841</strain>
    </source>
</reference>
<dbReference type="Proteomes" id="UP000595691">
    <property type="component" value="Chromosome"/>
</dbReference>
<dbReference type="PROSITE" id="PS50977">
    <property type="entry name" value="HTH_TETR_2"/>
    <property type="match status" value="1"/>
</dbReference>
<dbReference type="InterPro" id="IPR001647">
    <property type="entry name" value="HTH_TetR"/>
</dbReference>
<dbReference type="Pfam" id="PF00440">
    <property type="entry name" value="TetR_N"/>
    <property type="match status" value="1"/>
</dbReference>
<evidence type="ECO:0000256" key="1">
    <source>
        <dbReference type="ARBA" id="ARBA00022491"/>
    </source>
</evidence>
<feature type="DNA-binding region" description="H-T-H motif" evidence="3">
    <location>
        <begin position="32"/>
        <end position="51"/>
    </location>
</feature>
<dbReference type="InterPro" id="IPR009057">
    <property type="entry name" value="Homeodomain-like_sf"/>
</dbReference>
<evidence type="ECO:0000259" key="4">
    <source>
        <dbReference type="PROSITE" id="PS50977"/>
    </source>
</evidence>
<name>A0ABX7E3A6_9BACI</name>